<dbReference type="eggNOG" id="ENOG502S9U1">
    <property type="taxonomic scope" value="Eukaryota"/>
</dbReference>
<dbReference type="Proteomes" id="UP000007431">
    <property type="component" value="Unassembled WGS sequence"/>
</dbReference>
<organism evidence="3">
    <name type="scientific">Schizophyllum commune (strain H4-8 / FGSC 9210)</name>
    <name type="common">Split gill fungus</name>
    <dbReference type="NCBI Taxonomy" id="578458"/>
    <lineage>
        <taxon>Eukaryota</taxon>
        <taxon>Fungi</taxon>
        <taxon>Dikarya</taxon>
        <taxon>Basidiomycota</taxon>
        <taxon>Agaricomycotina</taxon>
        <taxon>Agaricomycetes</taxon>
        <taxon>Agaricomycetidae</taxon>
        <taxon>Agaricales</taxon>
        <taxon>Schizophyllaceae</taxon>
        <taxon>Schizophyllum</taxon>
    </lineage>
</organism>
<gene>
    <name evidence="2" type="ORF">SCHCODRAFT_82302</name>
</gene>
<dbReference type="OrthoDB" id="2097653at2759"/>
<keyword evidence="3" id="KW-1185">Reference proteome</keyword>
<evidence type="ECO:0000313" key="3">
    <source>
        <dbReference type="Proteomes" id="UP000007431"/>
    </source>
</evidence>
<dbReference type="EMBL" id="GL377306">
    <property type="protein sequence ID" value="EFI97361.1"/>
    <property type="molecule type" value="Genomic_DNA"/>
</dbReference>
<proteinExistence type="predicted"/>
<evidence type="ECO:0000256" key="1">
    <source>
        <dbReference type="SAM" id="SignalP"/>
    </source>
</evidence>
<evidence type="ECO:0000313" key="2">
    <source>
        <dbReference type="EMBL" id="EFI97361.1"/>
    </source>
</evidence>
<dbReference type="OMA" id="DFHTSNV"/>
<dbReference type="GeneID" id="9589912"/>
<accession>D8Q584</accession>
<dbReference type="RefSeq" id="XP_003032264.1">
    <property type="nucleotide sequence ID" value="XM_003032218.1"/>
</dbReference>
<dbReference type="VEuPathDB" id="FungiDB:SCHCODRAFT_02625817"/>
<dbReference type="AlphaFoldDB" id="D8Q584"/>
<name>D8Q584_SCHCM</name>
<feature type="chain" id="PRO_5003120602" evidence="1">
    <location>
        <begin position="19"/>
        <end position="189"/>
    </location>
</feature>
<reference evidence="2 3" key="1">
    <citation type="journal article" date="2010" name="Nat. Biotechnol.">
        <title>Genome sequence of the model mushroom Schizophyllum commune.</title>
        <authorList>
            <person name="Ohm R.A."/>
            <person name="de Jong J.F."/>
            <person name="Lugones L.G."/>
            <person name="Aerts A."/>
            <person name="Kothe E."/>
            <person name="Stajich J.E."/>
            <person name="de Vries R.P."/>
            <person name="Record E."/>
            <person name="Levasseur A."/>
            <person name="Baker S.E."/>
            <person name="Bartholomew K.A."/>
            <person name="Coutinho P.M."/>
            <person name="Erdmann S."/>
            <person name="Fowler T.J."/>
            <person name="Gathman A.C."/>
            <person name="Lombard V."/>
            <person name="Henrissat B."/>
            <person name="Knabe N."/>
            <person name="Kuees U."/>
            <person name="Lilly W.W."/>
            <person name="Lindquist E."/>
            <person name="Lucas S."/>
            <person name="Magnuson J.K."/>
            <person name="Piumi F."/>
            <person name="Raudaskoski M."/>
            <person name="Salamov A."/>
            <person name="Schmutz J."/>
            <person name="Schwarze F.W.M.R."/>
            <person name="vanKuyk P.A."/>
            <person name="Horton J.S."/>
            <person name="Grigoriev I.V."/>
            <person name="Woesten H.A.B."/>
        </authorList>
    </citation>
    <scope>NUCLEOTIDE SEQUENCE [LARGE SCALE GENOMIC DNA]</scope>
    <source>
        <strain evidence="3">H4-8 / FGSC 9210</strain>
    </source>
</reference>
<protein>
    <submittedName>
        <fullName evidence="2">Uncharacterized protein</fullName>
    </submittedName>
</protein>
<dbReference type="HOGENOM" id="CLU_123479_1_0_1"/>
<keyword evidence="1" id="KW-0732">Signal</keyword>
<dbReference type="InParanoid" id="D8Q584"/>
<sequence>MRFSAVLVALASFTSVLAGPLPLAARIARGEIEQAVRAADVEARANAVPVVVSNLVCDDSGDTLVSHDVNVAQLQICGGIAGSIQKCQGNPTSTTGVSGTATFTIDPVEEGDTINVSKGRWEQHIKAAFKQCGQDVPFTATFRAGAAKGDIDVTLTRTAGTSKKARSEEARKARRNVPRRFHGIEARDI</sequence>
<dbReference type="KEGG" id="scm:SCHCO_02625817"/>
<feature type="signal peptide" evidence="1">
    <location>
        <begin position="1"/>
        <end position="18"/>
    </location>
</feature>